<dbReference type="PANTHER" id="PTHR11851:SF49">
    <property type="entry name" value="MITOCHONDRIAL-PROCESSING PEPTIDASE SUBUNIT ALPHA"/>
    <property type="match status" value="1"/>
</dbReference>
<keyword evidence="8" id="KW-0645">Protease</keyword>
<dbReference type="InterPro" id="IPR011249">
    <property type="entry name" value="Metalloenz_LuxS/M16"/>
</dbReference>
<dbReference type="PANTHER" id="PTHR11851">
    <property type="entry name" value="METALLOPROTEASE"/>
    <property type="match status" value="1"/>
</dbReference>
<dbReference type="PROSITE" id="PS00143">
    <property type="entry name" value="INSULINASE"/>
    <property type="match status" value="1"/>
</dbReference>
<dbReference type="GO" id="GO:0006508">
    <property type="term" value="P:proteolysis"/>
    <property type="evidence" value="ECO:0007669"/>
    <property type="project" value="UniProtKB-KW"/>
</dbReference>
<keyword evidence="8" id="KW-0378">Hydrolase</keyword>
<evidence type="ECO:0000256" key="4">
    <source>
        <dbReference type="SAM" id="MobiDB-lite"/>
    </source>
</evidence>
<evidence type="ECO:0000259" key="6">
    <source>
        <dbReference type="Pfam" id="PF00675"/>
    </source>
</evidence>
<feature type="domain" description="Peptidase M16 C-terminal" evidence="7">
    <location>
        <begin position="669"/>
        <end position="848"/>
    </location>
</feature>
<name>A0A4R3V269_9BURK</name>
<keyword evidence="5" id="KW-0732">Signal</keyword>
<evidence type="ECO:0000256" key="5">
    <source>
        <dbReference type="SAM" id="SignalP"/>
    </source>
</evidence>
<proteinExistence type="inferred from homology"/>
<dbReference type="Pfam" id="PF00675">
    <property type="entry name" value="Peptidase_M16"/>
    <property type="match status" value="2"/>
</dbReference>
<accession>A0A4R3V269</accession>
<dbReference type="EMBL" id="SMBX01000006">
    <property type="protein sequence ID" value="TCU97257.1"/>
    <property type="molecule type" value="Genomic_DNA"/>
</dbReference>
<evidence type="ECO:0000256" key="1">
    <source>
        <dbReference type="ARBA" id="ARBA00001947"/>
    </source>
</evidence>
<organism evidence="8 9">
    <name type="scientific">Paracandidimonas soli</name>
    <dbReference type="NCBI Taxonomy" id="1917182"/>
    <lineage>
        <taxon>Bacteria</taxon>
        <taxon>Pseudomonadati</taxon>
        <taxon>Pseudomonadota</taxon>
        <taxon>Betaproteobacteria</taxon>
        <taxon>Burkholderiales</taxon>
        <taxon>Alcaligenaceae</taxon>
        <taxon>Paracandidimonas</taxon>
    </lineage>
</organism>
<evidence type="ECO:0000313" key="9">
    <source>
        <dbReference type="Proteomes" id="UP000294692"/>
    </source>
</evidence>
<dbReference type="InterPro" id="IPR050361">
    <property type="entry name" value="MPP/UQCRC_Complex"/>
</dbReference>
<dbReference type="AlphaFoldDB" id="A0A4R3V269"/>
<evidence type="ECO:0000313" key="8">
    <source>
        <dbReference type="EMBL" id="TCU97257.1"/>
    </source>
</evidence>
<dbReference type="RefSeq" id="WP_132477353.1">
    <property type="nucleotide sequence ID" value="NZ_JBHRVM010000001.1"/>
</dbReference>
<comment type="similarity">
    <text evidence="2 3">Belongs to the peptidase M16 family.</text>
</comment>
<dbReference type="SUPFAM" id="SSF63411">
    <property type="entry name" value="LuxS/MPP-like metallohydrolase"/>
    <property type="match status" value="4"/>
</dbReference>
<feature type="chain" id="PRO_5020369631" evidence="5">
    <location>
        <begin position="26"/>
        <end position="918"/>
    </location>
</feature>
<comment type="caution">
    <text evidence="8">The sequence shown here is derived from an EMBL/GenBank/DDBJ whole genome shotgun (WGS) entry which is preliminary data.</text>
</comment>
<dbReference type="InterPro" id="IPR011765">
    <property type="entry name" value="Pept_M16_N"/>
</dbReference>
<comment type="cofactor">
    <cofactor evidence="1">
        <name>Zn(2+)</name>
        <dbReference type="ChEBI" id="CHEBI:29105"/>
    </cofactor>
</comment>
<keyword evidence="9" id="KW-1185">Reference proteome</keyword>
<gene>
    <name evidence="8" type="ORF">EV686_106139</name>
</gene>
<feature type="compositionally biased region" description="Basic and acidic residues" evidence="4">
    <location>
        <begin position="642"/>
        <end position="651"/>
    </location>
</feature>
<dbReference type="Pfam" id="PF05193">
    <property type="entry name" value="Peptidase_M16_C"/>
    <property type="match status" value="2"/>
</dbReference>
<feature type="domain" description="Peptidase M16 N-terminal" evidence="6">
    <location>
        <begin position="56"/>
        <end position="203"/>
    </location>
</feature>
<sequence length="918" mass="100325">MQSSIKLALSFFLSSTMLISATALSKTAGTAALPASVQMQSSVEGVTEYRLENGLRVLLAPDEAKPSVTVNMTYLVGSRHENYGQTGMAHLLEHMLFRGTPTLRNALAEFSRRGLSANGTTSNDRTNYYASFAADPEQLAWYLRWQADTMVNALILREDLDAEMTVVRNEMEQGENSPFRILMQQMQAAAYQWHSYGRSVIGARSDVENVDIEQLRAFYRKYYQPDNAVLIVSGKFNPESVLKVIDDAFSPIPRPDRQLPREYTVEPVQDGERSVTVRRQGGTPIVASFFHGLSAADPDSAAFELGIAALGDTPSGRLYKALVEPGLASSAFGFASSQRYPGYALFGAQLEAGMDINKARKTLNETLEKLASESLQEADLERMRSKWLTGWQQGTSDPAALASMLSEAAAAGDWRLLFLQRDRVETVTLDDVQRVLAARLVQSNRTEGTYLPTPEPLRAPAAPATDLQALLDGYQGKENAGSAAAFDASPENIDASTQRGVIELDHGSIRTALLTKPTRGNRVEASLLVRFGDADSLKGKSGVAAATAALLDHGTASLSRQEIQDRFTALQADVGFSGSAGSVSVQISTLRQHLPETLALVADILRNPSLDAAELERYKRRALTSLSNAKSEPSALARQALARHDNPWPADDPRYTPTFEESMKRIEALSADDLKAFHKEFYGAGNMLFSAVGDMDPEAVTQALRTGFQSWQAAPSYTRLSNPYHTVKPVHLRIDTPGKANAFYMARLPVKLQDTDADYPALILANYLLGGSATSRLWNRVRVQDGLSYDVRSSLSVSAHEPSGSLSVQAIHAPDTSERLQKVIAQELDTALKEGFSDEEIQAGVQALLNYRKLARAQDGALAGTWMHLMDLDRTFAWSAEMDKRIAALTKADVDRVLRAYLKPDDMASALASDQAKQ</sequence>
<dbReference type="InterPro" id="IPR007863">
    <property type="entry name" value="Peptidase_M16_C"/>
</dbReference>
<feature type="domain" description="Peptidase M16 N-terminal" evidence="6">
    <location>
        <begin position="519"/>
        <end position="641"/>
    </location>
</feature>
<dbReference type="Proteomes" id="UP000294692">
    <property type="component" value="Unassembled WGS sequence"/>
</dbReference>
<evidence type="ECO:0000256" key="3">
    <source>
        <dbReference type="RuleBase" id="RU004447"/>
    </source>
</evidence>
<reference evidence="8 9" key="1">
    <citation type="submission" date="2019-03" db="EMBL/GenBank/DDBJ databases">
        <title>Genomic Encyclopedia of Type Strains, Phase IV (KMG-IV): sequencing the most valuable type-strain genomes for metagenomic binning, comparative biology and taxonomic classification.</title>
        <authorList>
            <person name="Goeker M."/>
        </authorList>
    </citation>
    <scope>NUCLEOTIDE SEQUENCE [LARGE SCALE GENOMIC DNA]</scope>
    <source>
        <strain evidence="8 9">DSM 100048</strain>
    </source>
</reference>
<feature type="domain" description="Peptidase M16 C-terminal" evidence="7">
    <location>
        <begin position="210"/>
        <end position="385"/>
    </location>
</feature>
<dbReference type="GO" id="GO:0046872">
    <property type="term" value="F:metal ion binding"/>
    <property type="evidence" value="ECO:0007669"/>
    <property type="project" value="InterPro"/>
</dbReference>
<protein>
    <submittedName>
        <fullName evidence="8">Zinc protease</fullName>
    </submittedName>
</protein>
<dbReference type="Gene3D" id="3.30.830.10">
    <property type="entry name" value="Metalloenzyme, LuxS/M16 peptidase-like"/>
    <property type="match status" value="4"/>
</dbReference>
<dbReference type="OrthoDB" id="9811314at2"/>
<evidence type="ECO:0000256" key="2">
    <source>
        <dbReference type="ARBA" id="ARBA00007261"/>
    </source>
</evidence>
<evidence type="ECO:0000259" key="7">
    <source>
        <dbReference type="Pfam" id="PF05193"/>
    </source>
</evidence>
<feature type="signal peptide" evidence="5">
    <location>
        <begin position="1"/>
        <end position="25"/>
    </location>
</feature>
<dbReference type="GO" id="GO:0004222">
    <property type="term" value="F:metalloendopeptidase activity"/>
    <property type="evidence" value="ECO:0007669"/>
    <property type="project" value="InterPro"/>
</dbReference>
<feature type="region of interest" description="Disordered" evidence="4">
    <location>
        <begin position="630"/>
        <end position="651"/>
    </location>
</feature>
<dbReference type="InterPro" id="IPR001431">
    <property type="entry name" value="Pept_M16_Zn_BS"/>
</dbReference>